<gene>
    <name evidence="3" type="ORF">AVDCRST_MAG72-863</name>
</gene>
<dbReference type="InterPro" id="IPR050300">
    <property type="entry name" value="GDXG_lipolytic_enzyme"/>
</dbReference>
<feature type="domain" description="Alpha/beta hydrolase fold-3" evidence="2">
    <location>
        <begin position="66"/>
        <end position="271"/>
    </location>
</feature>
<dbReference type="Gene3D" id="3.40.50.1820">
    <property type="entry name" value="alpha/beta hydrolase"/>
    <property type="match status" value="1"/>
</dbReference>
<dbReference type="EMBL" id="CADCUJ010000039">
    <property type="protein sequence ID" value="CAA9341863.1"/>
    <property type="molecule type" value="Genomic_DNA"/>
</dbReference>
<dbReference type="InterPro" id="IPR013094">
    <property type="entry name" value="AB_hydrolase_3"/>
</dbReference>
<accession>A0A6J4LU05</accession>
<proteinExistence type="predicted"/>
<evidence type="ECO:0000256" key="1">
    <source>
        <dbReference type="ARBA" id="ARBA00022801"/>
    </source>
</evidence>
<sequence length="297" mass="31761">MGAFADLRAGLIQRSAPRAADYGAHLYFSGIDLPPPGSIRVPTRHGEVRCDVYRPREAAGPPPVYVHFHGGAFLMRYPKMDDFFARFLAAECGAVVVNVDYDVAPQVRYPVAQEQAHDVLAWVARNSDVLAADATRLAIGGFSAGGNLAASACLQARDRASCAPALQVLGVPSLDVAEAVQEKSSPITTPMVTPGLQRLVRKTYFRNASRRAEPYASPLLAADVTGLPPAVIITAAFDVLRAEGDAYARRLAEAGIEVVHRVVPNADHYFLDGDRTGARGLLDLIARTMNAKLSVSA</sequence>
<name>A0A6J4LU05_9ACTN</name>
<dbReference type="GO" id="GO:0016787">
    <property type="term" value="F:hydrolase activity"/>
    <property type="evidence" value="ECO:0007669"/>
    <property type="project" value="UniProtKB-KW"/>
</dbReference>
<protein>
    <recommendedName>
        <fullName evidence="2">Alpha/beta hydrolase fold-3 domain-containing protein</fullName>
    </recommendedName>
</protein>
<dbReference type="PANTHER" id="PTHR48081:SF8">
    <property type="entry name" value="ALPHA_BETA HYDROLASE FOLD-3 DOMAIN-CONTAINING PROTEIN-RELATED"/>
    <property type="match status" value="1"/>
</dbReference>
<keyword evidence="1" id="KW-0378">Hydrolase</keyword>
<dbReference type="SUPFAM" id="SSF53474">
    <property type="entry name" value="alpha/beta-Hydrolases"/>
    <property type="match status" value="1"/>
</dbReference>
<dbReference type="AlphaFoldDB" id="A0A6J4LU05"/>
<reference evidence="3" key="1">
    <citation type="submission" date="2020-02" db="EMBL/GenBank/DDBJ databases">
        <authorList>
            <person name="Meier V. D."/>
        </authorList>
    </citation>
    <scope>NUCLEOTIDE SEQUENCE</scope>
    <source>
        <strain evidence="3">AVDCRST_MAG72</strain>
    </source>
</reference>
<dbReference type="InterPro" id="IPR029058">
    <property type="entry name" value="AB_hydrolase_fold"/>
</dbReference>
<dbReference type="Pfam" id="PF07859">
    <property type="entry name" value="Abhydrolase_3"/>
    <property type="match status" value="1"/>
</dbReference>
<evidence type="ECO:0000259" key="2">
    <source>
        <dbReference type="Pfam" id="PF07859"/>
    </source>
</evidence>
<evidence type="ECO:0000313" key="3">
    <source>
        <dbReference type="EMBL" id="CAA9341863.1"/>
    </source>
</evidence>
<organism evidence="3">
    <name type="scientific">uncultured Nocardioidaceae bacterium</name>
    <dbReference type="NCBI Taxonomy" id="253824"/>
    <lineage>
        <taxon>Bacteria</taxon>
        <taxon>Bacillati</taxon>
        <taxon>Actinomycetota</taxon>
        <taxon>Actinomycetes</taxon>
        <taxon>Propionibacteriales</taxon>
        <taxon>Nocardioidaceae</taxon>
        <taxon>environmental samples</taxon>
    </lineage>
</organism>
<dbReference type="PANTHER" id="PTHR48081">
    <property type="entry name" value="AB HYDROLASE SUPERFAMILY PROTEIN C4A8.06C"/>
    <property type="match status" value="1"/>
</dbReference>